<dbReference type="AlphaFoldDB" id="A0AAV2CZK8"/>
<reference evidence="1 2" key="1">
    <citation type="submission" date="2024-04" db="EMBL/GenBank/DDBJ databases">
        <authorList>
            <person name="Fracassetti M."/>
        </authorList>
    </citation>
    <scope>NUCLEOTIDE SEQUENCE [LARGE SCALE GENOMIC DNA]</scope>
</reference>
<evidence type="ECO:0000313" key="2">
    <source>
        <dbReference type="Proteomes" id="UP001497516"/>
    </source>
</evidence>
<sequence>MELSICRYGKRKPYITNLYLRWHDFLDDLCSPHVLAKLDVEVGPRKPVSGLGGVMISPESHVSGRLVDALADVVVSVIKRESSSTRKQTATL</sequence>
<evidence type="ECO:0000313" key="1">
    <source>
        <dbReference type="EMBL" id="CAL1362093.1"/>
    </source>
</evidence>
<dbReference type="EMBL" id="OZ034814">
    <property type="protein sequence ID" value="CAL1362093.1"/>
    <property type="molecule type" value="Genomic_DNA"/>
</dbReference>
<dbReference type="Proteomes" id="UP001497516">
    <property type="component" value="Chromosome 10"/>
</dbReference>
<proteinExistence type="predicted"/>
<keyword evidence="2" id="KW-1185">Reference proteome</keyword>
<gene>
    <name evidence="1" type="ORF">LTRI10_LOCUS9301</name>
</gene>
<protein>
    <submittedName>
        <fullName evidence="1">Uncharacterized protein</fullName>
    </submittedName>
</protein>
<name>A0AAV2CZK8_9ROSI</name>
<accession>A0AAV2CZK8</accession>
<organism evidence="1 2">
    <name type="scientific">Linum trigynum</name>
    <dbReference type="NCBI Taxonomy" id="586398"/>
    <lineage>
        <taxon>Eukaryota</taxon>
        <taxon>Viridiplantae</taxon>
        <taxon>Streptophyta</taxon>
        <taxon>Embryophyta</taxon>
        <taxon>Tracheophyta</taxon>
        <taxon>Spermatophyta</taxon>
        <taxon>Magnoliopsida</taxon>
        <taxon>eudicotyledons</taxon>
        <taxon>Gunneridae</taxon>
        <taxon>Pentapetalae</taxon>
        <taxon>rosids</taxon>
        <taxon>fabids</taxon>
        <taxon>Malpighiales</taxon>
        <taxon>Linaceae</taxon>
        <taxon>Linum</taxon>
    </lineage>
</organism>